<dbReference type="CDD" id="cd00077">
    <property type="entry name" value="HDc"/>
    <property type="match status" value="1"/>
</dbReference>
<dbReference type="InterPro" id="IPR003607">
    <property type="entry name" value="HD/PDEase_dom"/>
</dbReference>
<evidence type="ECO:0000313" key="3">
    <source>
        <dbReference type="Proteomes" id="UP000199592"/>
    </source>
</evidence>
<dbReference type="OrthoDB" id="5728337at2"/>
<dbReference type="EMBL" id="FNMY01000005">
    <property type="protein sequence ID" value="SDX03250.1"/>
    <property type="molecule type" value="Genomic_DNA"/>
</dbReference>
<protein>
    <submittedName>
        <fullName evidence="2">HD domain-containing protein</fullName>
    </submittedName>
</protein>
<proteinExistence type="predicted"/>
<accession>A0A1H2YDX0</accession>
<dbReference type="SMART" id="SM00471">
    <property type="entry name" value="HDc"/>
    <property type="match status" value="1"/>
</dbReference>
<dbReference type="SUPFAM" id="SSF109604">
    <property type="entry name" value="HD-domain/PDEase-like"/>
    <property type="match status" value="1"/>
</dbReference>
<organism evidence="2 3">
    <name type="scientific">Flagellimonas zhangzhouensis</name>
    <dbReference type="NCBI Taxonomy" id="1073328"/>
    <lineage>
        <taxon>Bacteria</taxon>
        <taxon>Pseudomonadati</taxon>
        <taxon>Bacteroidota</taxon>
        <taxon>Flavobacteriia</taxon>
        <taxon>Flavobacteriales</taxon>
        <taxon>Flavobacteriaceae</taxon>
        <taxon>Flagellimonas</taxon>
    </lineage>
</organism>
<feature type="domain" description="HD/PDEase" evidence="1">
    <location>
        <begin position="24"/>
        <end position="138"/>
    </location>
</feature>
<dbReference type="InterPro" id="IPR006674">
    <property type="entry name" value="HD_domain"/>
</dbReference>
<dbReference type="AlphaFoldDB" id="A0A1H2YDX0"/>
<reference evidence="3" key="1">
    <citation type="submission" date="2016-10" db="EMBL/GenBank/DDBJ databases">
        <authorList>
            <person name="Varghese N."/>
            <person name="Submissions S."/>
        </authorList>
    </citation>
    <scope>NUCLEOTIDE SEQUENCE [LARGE SCALE GENOMIC DNA]</scope>
    <source>
        <strain evidence="3">DSM 25030</strain>
    </source>
</reference>
<dbReference type="Pfam" id="PF01966">
    <property type="entry name" value="HD"/>
    <property type="match status" value="1"/>
</dbReference>
<dbReference type="STRING" id="1073328.SAMN05216294_2980"/>
<gene>
    <name evidence="2" type="ORF">SAMN04487892_3041</name>
</gene>
<sequence length="202" mass="23402">MITDLDKVYSHCEFLFSQSTKRNLPFHNFQHTIEVLNYSKIIAIKENVTPEEFNLVSIAALYHDTGIADGYQNHEAMSALYAKLYLQKLGFLETDITVVTDCIHATKMPQNPQTKLQQIICDADLSHLSAKNYLSKNKLLREEWEIELGKTYSDKEWIEMNIDFLKNHNYFTSYGKNILSKGKERNIELLKKKSFTAGSVRQ</sequence>
<evidence type="ECO:0000313" key="2">
    <source>
        <dbReference type="EMBL" id="SDX03250.1"/>
    </source>
</evidence>
<keyword evidence="3" id="KW-1185">Reference proteome</keyword>
<dbReference type="Proteomes" id="UP000199592">
    <property type="component" value="Unassembled WGS sequence"/>
</dbReference>
<dbReference type="RefSeq" id="WP_090298326.1">
    <property type="nucleotide sequence ID" value="NZ_FNKI01000004.1"/>
</dbReference>
<dbReference type="Gene3D" id="1.10.3210.10">
    <property type="entry name" value="Hypothetical protein af1432"/>
    <property type="match status" value="1"/>
</dbReference>
<evidence type="ECO:0000259" key="1">
    <source>
        <dbReference type="SMART" id="SM00471"/>
    </source>
</evidence>
<name>A0A1H2YDX0_9FLAO</name>